<reference evidence="3 4" key="1">
    <citation type="submission" date="2019-02" db="EMBL/GenBank/DDBJ databases">
        <title>Deep-cultivation of Planctomycetes and their phenomic and genomic characterization uncovers novel biology.</title>
        <authorList>
            <person name="Wiegand S."/>
            <person name="Jogler M."/>
            <person name="Boedeker C."/>
            <person name="Pinto D."/>
            <person name="Vollmers J."/>
            <person name="Rivas-Marin E."/>
            <person name="Kohn T."/>
            <person name="Peeters S.H."/>
            <person name="Heuer A."/>
            <person name="Rast P."/>
            <person name="Oberbeckmann S."/>
            <person name="Bunk B."/>
            <person name="Jeske O."/>
            <person name="Meyerdierks A."/>
            <person name="Storesund J.E."/>
            <person name="Kallscheuer N."/>
            <person name="Luecker S."/>
            <person name="Lage O.M."/>
            <person name="Pohl T."/>
            <person name="Merkel B.J."/>
            <person name="Hornburger P."/>
            <person name="Mueller R.-W."/>
            <person name="Bruemmer F."/>
            <person name="Labrenz M."/>
            <person name="Spormann A.M."/>
            <person name="Op den Camp H."/>
            <person name="Overmann J."/>
            <person name="Amann R."/>
            <person name="Jetten M.S.M."/>
            <person name="Mascher T."/>
            <person name="Medema M.H."/>
            <person name="Devos D.P."/>
            <person name="Kaster A.-K."/>
            <person name="Ovreas L."/>
            <person name="Rohde M."/>
            <person name="Galperin M.Y."/>
            <person name="Jogler C."/>
        </authorList>
    </citation>
    <scope>NUCLEOTIDE SEQUENCE [LARGE SCALE GENOMIC DNA]</scope>
    <source>
        <strain evidence="3 4">TBK1r</strain>
    </source>
</reference>
<name>A0ABX5XWC9_9BACT</name>
<dbReference type="PANTHER" id="PTHR30097:SF4">
    <property type="entry name" value="SLR6042 PROTEIN"/>
    <property type="match status" value="1"/>
</dbReference>
<evidence type="ECO:0000256" key="1">
    <source>
        <dbReference type="ARBA" id="ARBA00022448"/>
    </source>
</evidence>
<dbReference type="Gene3D" id="1.10.287.470">
    <property type="entry name" value="Helix hairpin bin"/>
    <property type="match status" value="1"/>
</dbReference>
<dbReference type="Gene3D" id="2.40.30.170">
    <property type="match status" value="1"/>
</dbReference>
<feature type="region of interest" description="Disordered" evidence="2">
    <location>
        <begin position="194"/>
        <end position="218"/>
    </location>
</feature>
<evidence type="ECO:0000256" key="2">
    <source>
        <dbReference type="SAM" id="MobiDB-lite"/>
    </source>
</evidence>
<accession>A0ABX5XWC9</accession>
<dbReference type="Gene3D" id="2.40.50.100">
    <property type="match status" value="1"/>
</dbReference>
<keyword evidence="4" id="KW-1185">Reference proteome</keyword>
<dbReference type="PANTHER" id="PTHR30097">
    <property type="entry name" value="CATION EFFLUX SYSTEM PROTEIN CUSB"/>
    <property type="match status" value="1"/>
</dbReference>
<dbReference type="Proteomes" id="UP000318081">
    <property type="component" value="Chromosome"/>
</dbReference>
<gene>
    <name evidence="3" type="ORF">TBK1r_47460</name>
</gene>
<sequence>MPGSKVAAAESLLILKPMLSPERDVPTPAEQVQMTGAKANLMTALVTAQGEVQRSISEIEGLTIARDRAEKLLADRAGSRRAFDDADAQLNIANSVLAAAKQREKELNALLKSLDTSNETGVSEPASPLTLTAPIGGIVRSINVSEGQTVATGAPLFEVVNLDTIWIRVPVYVDLLTTLKSDQDANLVSLGGKSLSSSANQSNSSPTVAKPIAAPPTADAASSSADLYYEVDNREIGLRPGQRIGVDVPMTSITEALVVPTAAVLYDIYGGTWVYVEADESKYMRHRVLLEWVDGDDAILSDGPAEGTKVVVDGAAELFGTEFGAGK</sequence>
<protein>
    <submittedName>
        <fullName evidence="3">Multidrug efflux system subunit MdtA</fullName>
    </submittedName>
</protein>
<dbReference type="Gene3D" id="2.40.420.20">
    <property type="match status" value="1"/>
</dbReference>
<evidence type="ECO:0000313" key="3">
    <source>
        <dbReference type="EMBL" id="QDV85730.1"/>
    </source>
</evidence>
<dbReference type="SUPFAM" id="SSF111369">
    <property type="entry name" value="HlyD-like secretion proteins"/>
    <property type="match status" value="1"/>
</dbReference>
<organism evidence="3 4">
    <name type="scientific">Stieleria magnilauensis</name>
    <dbReference type="NCBI Taxonomy" id="2527963"/>
    <lineage>
        <taxon>Bacteria</taxon>
        <taxon>Pseudomonadati</taxon>
        <taxon>Planctomycetota</taxon>
        <taxon>Planctomycetia</taxon>
        <taxon>Pirellulales</taxon>
        <taxon>Pirellulaceae</taxon>
        <taxon>Stieleria</taxon>
    </lineage>
</organism>
<evidence type="ECO:0000313" key="4">
    <source>
        <dbReference type="Proteomes" id="UP000318081"/>
    </source>
</evidence>
<dbReference type="InterPro" id="IPR051909">
    <property type="entry name" value="MFP_Cation_Efflux"/>
</dbReference>
<dbReference type="EMBL" id="CP036432">
    <property type="protein sequence ID" value="QDV85730.1"/>
    <property type="molecule type" value="Genomic_DNA"/>
</dbReference>
<dbReference type="RefSeq" id="WP_419580286.1">
    <property type="nucleotide sequence ID" value="NZ_CP036432.1"/>
</dbReference>
<proteinExistence type="predicted"/>
<keyword evidence="1" id="KW-0813">Transport</keyword>